<dbReference type="Proteomes" id="UP000825051">
    <property type="component" value="Chromosome"/>
</dbReference>
<comment type="similarity">
    <text evidence="1">Belongs to the NADH dehydrogenase family.</text>
</comment>
<keyword evidence="6" id="KW-0560">Oxidoreductase</keyword>
<keyword evidence="3" id="KW-0285">Flavoprotein</keyword>
<evidence type="ECO:0000259" key="10">
    <source>
        <dbReference type="Pfam" id="PF07992"/>
    </source>
</evidence>
<evidence type="ECO:0000256" key="9">
    <source>
        <dbReference type="SAM" id="Phobius"/>
    </source>
</evidence>
<evidence type="ECO:0000256" key="2">
    <source>
        <dbReference type="ARBA" id="ARBA00012637"/>
    </source>
</evidence>
<accession>A0A8F9TU03</accession>
<evidence type="ECO:0000256" key="8">
    <source>
        <dbReference type="ARBA" id="ARBA00047599"/>
    </source>
</evidence>
<dbReference type="Pfam" id="PF07992">
    <property type="entry name" value="Pyr_redox_2"/>
    <property type="match status" value="1"/>
</dbReference>
<evidence type="ECO:0000313" key="13">
    <source>
        <dbReference type="Proteomes" id="UP000825051"/>
    </source>
</evidence>
<dbReference type="PANTHER" id="PTHR43706">
    <property type="entry name" value="NADH DEHYDROGENASE"/>
    <property type="match status" value="1"/>
</dbReference>
<reference evidence="12" key="1">
    <citation type="submission" date="2021-08" db="EMBL/GenBank/DDBJ databases">
        <title>Genome of a novel bacterium of the phylum Verrucomicrobia, Oleiharenicola sp. KSB-15.</title>
        <authorList>
            <person name="Chung J.-H."/>
            <person name="Ahn J.-H."/>
            <person name="Yoon Y."/>
            <person name="Kim D.-Y."/>
            <person name="An S.-H."/>
            <person name="Park I."/>
            <person name="Yeon J."/>
        </authorList>
    </citation>
    <scope>NUCLEOTIDE SEQUENCE</scope>
    <source>
        <strain evidence="12">KSB-15</strain>
    </source>
</reference>
<dbReference type="InterPro" id="IPR054585">
    <property type="entry name" value="NDH2-like_C"/>
</dbReference>
<evidence type="ECO:0000313" key="12">
    <source>
        <dbReference type="EMBL" id="QYM78095.1"/>
    </source>
</evidence>
<proteinExistence type="inferred from homology"/>
<dbReference type="RefSeq" id="WP_220161199.1">
    <property type="nucleotide sequence ID" value="NZ_CP080507.1"/>
</dbReference>
<evidence type="ECO:0000256" key="4">
    <source>
        <dbReference type="ARBA" id="ARBA00022827"/>
    </source>
</evidence>
<dbReference type="KEGG" id="ole:K0B96_12340"/>
<organism evidence="12 13">
    <name type="scientific">Horticoccus luteus</name>
    <dbReference type="NCBI Taxonomy" id="2862869"/>
    <lineage>
        <taxon>Bacteria</taxon>
        <taxon>Pseudomonadati</taxon>
        <taxon>Verrucomicrobiota</taxon>
        <taxon>Opitutia</taxon>
        <taxon>Opitutales</taxon>
        <taxon>Opitutaceae</taxon>
        <taxon>Horticoccus</taxon>
    </lineage>
</organism>
<dbReference type="PANTHER" id="PTHR43706:SF47">
    <property type="entry name" value="EXTERNAL NADH-UBIQUINONE OXIDOREDUCTASE 1, MITOCHONDRIAL-RELATED"/>
    <property type="match status" value="1"/>
</dbReference>
<keyword evidence="7" id="KW-0520">NAD</keyword>
<gene>
    <name evidence="12" type="ORF">K0B96_12340</name>
</gene>
<sequence>MKTTPGGRKLPHIVVVGAGFGGLNFVQQMPPNLARITIIDRQNHHVFQPLLYQVAAAGLSAVDIAQPVRAIFGSRPNLEVLMAEVTELDLANRRVVHARGELIYDYLVIAAGGHTSYFGHDEWAEFAPGLKSLDDALTIRRKILTSFECAETEPDETRRREMMTIVVIGGGPTGVELAGTFAELTHRALRKDFDHIDPRKTRILLIEGSPRLLAAFPPDLSASAERQLKTLGVEIRTGTRVEAIRDGEVVAGGETIRARNIVWGAGVAASPLTKQLGVELDRGGRAKVLPDCSVPGHPEVFAIGDAMSLVDAKGVTVPGVAQGAIQTGRHVAKLIVRELRGEKFSPAGRQAFAYFDKGSIATIGRSRAVGQFGKVHISGFAAWVAWLAVHITFLIGFRNKLSVLLQWTFSYFTFKRGARVITGVAGGPPANAA</sequence>
<protein>
    <recommendedName>
        <fullName evidence="2">NADH:ubiquinone reductase (non-electrogenic)</fullName>
        <ecNumber evidence="2">1.6.5.9</ecNumber>
    </recommendedName>
</protein>
<feature type="transmembrane region" description="Helical" evidence="9">
    <location>
        <begin position="375"/>
        <end position="397"/>
    </location>
</feature>
<keyword evidence="13" id="KW-1185">Reference proteome</keyword>
<dbReference type="Pfam" id="PF22366">
    <property type="entry name" value="NDH2_C"/>
    <property type="match status" value="1"/>
</dbReference>
<evidence type="ECO:0000259" key="11">
    <source>
        <dbReference type="Pfam" id="PF22366"/>
    </source>
</evidence>
<keyword evidence="4" id="KW-0274">FAD</keyword>
<name>A0A8F9TU03_9BACT</name>
<dbReference type="EMBL" id="CP080507">
    <property type="protein sequence ID" value="QYM78095.1"/>
    <property type="molecule type" value="Genomic_DNA"/>
</dbReference>
<dbReference type="InterPro" id="IPR036188">
    <property type="entry name" value="FAD/NAD-bd_sf"/>
</dbReference>
<feature type="domain" description="External alternative NADH-ubiquinone oxidoreductase-like C-terminal" evidence="11">
    <location>
        <begin position="357"/>
        <end position="412"/>
    </location>
</feature>
<keyword evidence="9" id="KW-0812">Transmembrane</keyword>
<evidence type="ECO:0000256" key="6">
    <source>
        <dbReference type="ARBA" id="ARBA00023002"/>
    </source>
</evidence>
<dbReference type="InterPro" id="IPR023753">
    <property type="entry name" value="FAD/NAD-binding_dom"/>
</dbReference>
<feature type="domain" description="FAD/NAD(P)-binding" evidence="10">
    <location>
        <begin position="12"/>
        <end position="328"/>
    </location>
</feature>
<evidence type="ECO:0000256" key="5">
    <source>
        <dbReference type="ARBA" id="ARBA00022946"/>
    </source>
</evidence>
<comment type="catalytic activity">
    <reaction evidence="8">
        <text>a quinone + NADH + H(+) = a quinol + NAD(+)</text>
        <dbReference type="Rhea" id="RHEA:46160"/>
        <dbReference type="ChEBI" id="CHEBI:15378"/>
        <dbReference type="ChEBI" id="CHEBI:24646"/>
        <dbReference type="ChEBI" id="CHEBI:57540"/>
        <dbReference type="ChEBI" id="CHEBI:57945"/>
        <dbReference type="ChEBI" id="CHEBI:132124"/>
        <dbReference type="EC" id="1.6.5.9"/>
    </reaction>
</comment>
<dbReference type="PRINTS" id="PR00368">
    <property type="entry name" value="FADPNR"/>
</dbReference>
<dbReference type="SUPFAM" id="SSF51905">
    <property type="entry name" value="FAD/NAD(P)-binding domain"/>
    <property type="match status" value="1"/>
</dbReference>
<keyword evidence="9" id="KW-0472">Membrane</keyword>
<evidence type="ECO:0000256" key="7">
    <source>
        <dbReference type="ARBA" id="ARBA00023027"/>
    </source>
</evidence>
<evidence type="ECO:0000256" key="3">
    <source>
        <dbReference type="ARBA" id="ARBA00022630"/>
    </source>
</evidence>
<dbReference type="Gene3D" id="3.50.50.100">
    <property type="match status" value="1"/>
</dbReference>
<dbReference type="GO" id="GO:0050136">
    <property type="term" value="F:NADH dehydrogenase (quinone) (non-electrogenic) activity"/>
    <property type="evidence" value="ECO:0007669"/>
    <property type="project" value="UniProtKB-EC"/>
</dbReference>
<evidence type="ECO:0000256" key="1">
    <source>
        <dbReference type="ARBA" id="ARBA00005272"/>
    </source>
</evidence>
<dbReference type="PRINTS" id="PR00411">
    <property type="entry name" value="PNDRDTASEI"/>
</dbReference>
<keyword evidence="5" id="KW-0809">Transit peptide</keyword>
<dbReference type="InterPro" id="IPR045024">
    <property type="entry name" value="NDH-2"/>
</dbReference>
<keyword evidence="9" id="KW-1133">Transmembrane helix</keyword>
<dbReference type="EC" id="1.6.5.9" evidence="2"/>
<dbReference type="AlphaFoldDB" id="A0A8F9TU03"/>